<evidence type="ECO:0000256" key="1">
    <source>
        <dbReference type="ARBA" id="ARBA00004496"/>
    </source>
</evidence>
<gene>
    <name evidence="5" type="ORF">NQ317_007015</name>
</gene>
<keyword evidence="3" id="KW-0206">Cytoskeleton</keyword>
<dbReference type="SMART" id="SM00268">
    <property type="entry name" value="ACTIN"/>
    <property type="match status" value="1"/>
</dbReference>
<organism evidence="5 6">
    <name type="scientific">Molorchus minor</name>
    <dbReference type="NCBI Taxonomy" id="1323400"/>
    <lineage>
        <taxon>Eukaryota</taxon>
        <taxon>Metazoa</taxon>
        <taxon>Ecdysozoa</taxon>
        <taxon>Arthropoda</taxon>
        <taxon>Hexapoda</taxon>
        <taxon>Insecta</taxon>
        <taxon>Pterygota</taxon>
        <taxon>Neoptera</taxon>
        <taxon>Endopterygota</taxon>
        <taxon>Coleoptera</taxon>
        <taxon>Polyphaga</taxon>
        <taxon>Cucujiformia</taxon>
        <taxon>Chrysomeloidea</taxon>
        <taxon>Cerambycidae</taxon>
        <taxon>Lamiinae</taxon>
        <taxon>Monochamini</taxon>
        <taxon>Molorchus</taxon>
    </lineage>
</organism>
<accession>A0ABQ9JV75</accession>
<dbReference type="InterPro" id="IPR043129">
    <property type="entry name" value="ATPase_NBD"/>
</dbReference>
<dbReference type="Pfam" id="PF00022">
    <property type="entry name" value="Actin"/>
    <property type="match status" value="1"/>
</dbReference>
<comment type="subcellular location">
    <subcellularLocation>
        <location evidence="1">Cytoplasm</location>
    </subcellularLocation>
</comment>
<evidence type="ECO:0008006" key="7">
    <source>
        <dbReference type="Google" id="ProtNLM"/>
    </source>
</evidence>
<dbReference type="PROSITE" id="PS00432">
    <property type="entry name" value="ACTINS_2"/>
    <property type="match status" value="1"/>
</dbReference>
<dbReference type="PANTHER" id="PTHR11937">
    <property type="entry name" value="ACTIN"/>
    <property type="match status" value="1"/>
</dbReference>
<keyword evidence="6" id="KW-1185">Reference proteome</keyword>
<name>A0ABQ9JV75_9CUCU</name>
<evidence type="ECO:0000256" key="3">
    <source>
        <dbReference type="ARBA" id="ARBA00023212"/>
    </source>
</evidence>
<dbReference type="InterPro" id="IPR004001">
    <property type="entry name" value="Actin_CS"/>
</dbReference>
<evidence type="ECO:0000256" key="2">
    <source>
        <dbReference type="ARBA" id="ARBA00022490"/>
    </source>
</evidence>
<dbReference type="Gene3D" id="3.30.420.40">
    <property type="match status" value="2"/>
</dbReference>
<dbReference type="EMBL" id="JAPWTJ010000181">
    <property type="protein sequence ID" value="KAJ8981489.1"/>
    <property type="molecule type" value="Genomic_DNA"/>
</dbReference>
<proteinExistence type="inferred from homology"/>
<dbReference type="InterPro" id="IPR004000">
    <property type="entry name" value="Actin"/>
</dbReference>
<dbReference type="Gene3D" id="2.30.36.70">
    <property type="entry name" value="Actin, Chain A, domain 2"/>
    <property type="match status" value="1"/>
</dbReference>
<evidence type="ECO:0000256" key="4">
    <source>
        <dbReference type="RuleBase" id="RU000487"/>
    </source>
</evidence>
<comment type="similarity">
    <text evidence="4">Belongs to the actin family.</text>
</comment>
<evidence type="ECO:0000313" key="5">
    <source>
        <dbReference type="EMBL" id="KAJ8981489.1"/>
    </source>
</evidence>
<dbReference type="CDD" id="cd13395">
    <property type="entry name" value="ASKHA_NBD_Arp4_ACTL6-like"/>
    <property type="match status" value="1"/>
</dbReference>
<dbReference type="Gene3D" id="3.90.640.10">
    <property type="entry name" value="Actin, Chain A, domain 4"/>
    <property type="match status" value="1"/>
</dbReference>
<dbReference type="Proteomes" id="UP001162164">
    <property type="component" value="Unassembled WGS sequence"/>
</dbReference>
<dbReference type="PRINTS" id="PR00190">
    <property type="entry name" value="ACTIN"/>
</dbReference>
<protein>
    <recommendedName>
        <fullName evidence="7">Actin-like protein 6B</fullName>
    </recommendedName>
</protein>
<keyword evidence="2" id="KW-0963">Cytoplasm</keyword>
<evidence type="ECO:0000313" key="6">
    <source>
        <dbReference type="Proteomes" id="UP001162164"/>
    </source>
</evidence>
<reference evidence="5" key="1">
    <citation type="journal article" date="2023" name="Insect Mol. Biol.">
        <title>Genome sequencing provides insights into the evolution of gene families encoding plant cell wall-degrading enzymes in longhorned beetles.</title>
        <authorList>
            <person name="Shin N.R."/>
            <person name="Okamura Y."/>
            <person name="Kirsch R."/>
            <person name="Pauchet Y."/>
        </authorList>
    </citation>
    <scope>NUCLEOTIDE SEQUENCE</scope>
    <source>
        <strain evidence="5">MMC_N1</strain>
    </source>
</reference>
<comment type="caution">
    <text evidence="5">The sequence shown here is derived from an EMBL/GenBank/DDBJ whole genome shotgun (WGS) entry which is preliminary data.</text>
</comment>
<sequence length="417" mass="45880">MSGAVYGGDEVGALVFDIGHNTVRAGYAGEDSPKVDIPSTVGVWLDSEDDLTQTRYNIGLLAIHVWKPGMELTTFLNDGMIDNWDMFENFLDYIYNHALRAIPNDHPILLTEPPWITPPKREEMAELMFEKYSVPAVYLAKNASLAAFANGRPTCLVVDSGATHTSAVPIHDGYVLTQAVVKSPVGGDYLSSQCRNYLTERGIELVPPSLVANKEASKPDEPSIWKKRNVPINLSDSWYNFMIKEVMQDFQASVLQVCDVSYDEEIVKTMPAIHYEFPNGFHRDFGVERFKIPEPLFNPTTGAKAGIQPILGVGSLVTTSVGMCDIDLRPAMYGSVVVTGGNSCLQGFTERLNRDLAAKTPPSMRLKIISAPGASERRFGAWTGGSILSSLGSFQQLWVSKQEYEESGKVIVQSKCL</sequence>
<dbReference type="SUPFAM" id="SSF53067">
    <property type="entry name" value="Actin-like ATPase domain"/>
    <property type="match status" value="2"/>
</dbReference>